<feature type="region of interest" description="Disordered" evidence="7">
    <location>
        <begin position="504"/>
        <end position="543"/>
    </location>
</feature>
<evidence type="ECO:0000313" key="10">
    <source>
        <dbReference type="Proteomes" id="UP000229523"/>
    </source>
</evidence>
<feature type="region of interest" description="Disordered" evidence="7">
    <location>
        <begin position="178"/>
        <end position="228"/>
    </location>
</feature>
<dbReference type="Pfam" id="PF04650">
    <property type="entry name" value="YSIRK_signal"/>
    <property type="match status" value="1"/>
</dbReference>
<reference evidence="9 10" key="1">
    <citation type="journal article" date="2018" name="Front. Microbiol.">
        <title>Description and Comparative Genomics of Macrococcus caseolyticus subsp. hominis subsp. nov., Macrococcus goetzii sp. nov., Macrococcus epidermidis sp. nov., and Macrococcus bohemicus sp. nov., Novel Macrococci From Human Clinical Material With Virulence Potential and Suspected Uptake of Foreign DNA by Natural Transformation.</title>
        <authorList>
            <person name="Maslanova I."/>
            <person name="Wertheimer Z."/>
            <person name="Sedlacek I."/>
            <person name="Svec P."/>
            <person name="Indrakova A."/>
            <person name="Kovarovic V."/>
            <person name="Schumann P."/>
            <person name="Sproer C."/>
            <person name="Kralova S."/>
            <person name="Sedo O."/>
            <person name="Kristofova L."/>
            <person name="Vrbovska V."/>
            <person name="Fuzik T."/>
            <person name="Petras P."/>
            <person name="Zdrahal Z."/>
            <person name="Ruzickova V."/>
            <person name="Doskar J."/>
            <person name="Pantucek R."/>
        </authorList>
    </citation>
    <scope>NUCLEOTIDE SEQUENCE [LARGE SCALE GENOMIC DNA]</scope>
    <source>
        <strain evidence="9 10">CCM 4927</strain>
    </source>
</reference>
<name>A0A2G5NN45_9STAP</name>
<evidence type="ECO:0000256" key="2">
    <source>
        <dbReference type="ARBA" id="ARBA00007257"/>
    </source>
</evidence>
<dbReference type="InterPro" id="IPR033764">
    <property type="entry name" value="Sdr_B"/>
</dbReference>
<evidence type="ECO:0000256" key="3">
    <source>
        <dbReference type="ARBA" id="ARBA00022512"/>
    </source>
</evidence>
<dbReference type="SUPFAM" id="SSF117074">
    <property type="entry name" value="Hypothetical protein PA1324"/>
    <property type="match status" value="5"/>
</dbReference>
<feature type="region of interest" description="Disordered" evidence="7">
    <location>
        <begin position="344"/>
        <end position="398"/>
    </location>
</feature>
<dbReference type="InterPro" id="IPR013783">
    <property type="entry name" value="Ig-like_fold"/>
</dbReference>
<dbReference type="AlphaFoldDB" id="A0A2G5NN45"/>
<feature type="compositionally biased region" description="Pro residues" evidence="7">
    <location>
        <begin position="519"/>
        <end position="537"/>
    </location>
</feature>
<keyword evidence="3" id="KW-0134">Cell wall</keyword>
<proteinExistence type="inferred from homology"/>
<keyword evidence="5" id="KW-0732">Signal</keyword>
<evidence type="ECO:0000256" key="7">
    <source>
        <dbReference type="SAM" id="MobiDB-lite"/>
    </source>
</evidence>
<dbReference type="EMBL" id="MJBI02000004">
    <property type="protein sequence ID" value="RAI80090.1"/>
    <property type="molecule type" value="Genomic_DNA"/>
</dbReference>
<dbReference type="Gene3D" id="2.60.40.10">
    <property type="entry name" value="Immunoglobulins"/>
    <property type="match status" value="5"/>
</dbReference>
<evidence type="ECO:0000256" key="4">
    <source>
        <dbReference type="ARBA" id="ARBA00022525"/>
    </source>
</evidence>
<dbReference type="InterPro" id="IPR019931">
    <property type="entry name" value="LPXTG_anchor"/>
</dbReference>
<dbReference type="NCBIfam" id="TIGR01168">
    <property type="entry name" value="YSIRK_signal"/>
    <property type="match status" value="1"/>
</dbReference>
<feature type="region of interest" description="Disordered" evidence="7">
    <location>
        <begin position="821"/>
        <end position="940"/>
    </location>
</feature>
<keyword evidence="6" id="KW-0572">Peptidoglycan-anchor</keyword>
<dbReference type="PANTHER" id="PTHR36108:SF13">
    <property type="entry name" value="COLOSSIN-B-RELATED"/>
    <property type="match status" value="1"/>
</dbReference>
<protein>
    <submittedName>
        <fullName evidence="9">YSIRK-type signal peptide-containing protein</fullName>
    </submittedName>
</protein>
<dbReference type="NCBIfam" id="TIGR01167">
    <property type="entry name" value="LPXTG_anchor"/>
    <property type="match status" value="1"/>
</dbReference>
<dbReference type="Pfam" id="PF17210">
    <property type="entry name" value="SdrD_B"/>
    <property type="match status" value="5"/>
</dbReference>
<feature type="domain" description="Gram-positive cocci surface proteins LPxTG" evidence="8">
    <location>
        <begin position="933"/>
        <end position="970"/>
    </location>
</feature>
<dbReference type="PANTHER" id="PTHR36108">
    <property type="entry name" value="COLOSSIN-B-RELATED"/>
    <property type="match status" value="1"/>
</dbReference>
<comment type="caution">
    <text evidence="9">The sequence shown here is derived from an EMBL/GenBank/DDBJ whole genome shotgun (WGS) entry which is preliminary data.</text>
</comment>
<dbReference type="PROSITE" id="PS50847">
    <property type="entry name" value="GRAM_POS_ANCHORING"/>
    <property type="match status" value="1"/>
</dbReference>
<evidence type="ECO:0000256" key="6">
    <source>
        <dbReference type="ARBA" id="ARBA00023088"/>
    </source>
</evidence>
<comment type="subcellular location">
    <subcellularLocation>
        <location evidence="1">Secreted</location>
        <location evidence="1">Cell wall</location>
        <topology evidence="1">Peptidoglycan-anchor</topology>
    </subcellularLocation>
</comment>
<sequence length="970" mass="102446">MKKSNKSKLDFLPNRLNKFSIRKFSSVGTASILIGSLVFTGSQASAATDDTTTTEAASEATYTIGDKTWYDFNLNNMYDAGEDKGIGNITVIVSEYGGAEVARTVSDANGNWSISGLKDGKYKINFVAPDLTYQGVRQNEHVGTGQNSVGPTDALFEINGADNFNLDQGYIVPGYNVNDDSKIDPPTTEAPTTEAPTTEAPTTETPTTEAPTTEAPTTEAPVEDTGNHKIAGRIFDDLLGANGEANNNLRDENESLVLATPEELAAFKVELRDEAGNIVAEKSLDATGYYEFTGLKNGTYNVTFKNPLTWSPVIANVDFDASDDRDSDGPTDVRVVINNNDSLHVDQGYKKGAGHSVNDLPGNPEPPTTEEPPTVEQPPATTEEPPTTEKPDTGKYSLGDKVWEDKLEEDTKAPNNVQDADEKGIEGIKVTLHDYAGNFVGETYTDANGQYRFDNLANGTYRVDFDTPLGWSPVIANLGDEVIDSDGPVAVLADINGKDNLDVDQGYVNNGGGGVVTPVPTPDPGKPEPTPEPTPDPVRPEGKYSIGDKVWWDDQDKEGNLDNLQDPNEAPVKDLKVTIRDEAGNLIGTTYTDANGHYQFDNLPNGTYIVNFHNPLDWSPVIANLEADLHDVIDSDGPTDVRVVINGASNFDVDQGYVLKTGSPVIVPPGGGGEVTPPVTPPGGGGEVTPPTKLPLPPEVCSVVSIGEGTAGNLSIGNKVWWDANRNNMQDAGENPVVGLRVTLRDYSGNTIGETYTNAWGEYAFHGLAEGTYLVNFHNPLDWSPVIANIEADLHDEVDSDGPIDVIVNLKDKSNANVDQGYYGTGEAGPSCDTGITPPGDNGGGDDKTPVTPPTDGGGDDKTPVTPPTDGGGDDKTPVTPPTDGGGDDKTPVTPPTDGGGDDKTPVTPPAEGGQLPDVKDSEKATVTPDSNLPDTGEANNAAIATGAAAALLAGGALIAASRKRRDEEI</sequence>
<evidence type="ECO:0000256" key="1">
    <source>
        <dbReference type="ARBA" id="ARBA00004168"/>
    </source>
</evidence>
<evidence type="ECO:0000256" key="5">
    <source>
        <dbReference type="ARBA" id="ARBA00022729"/>
    </source>
</evidence>
<feature type="compositionally biased region" description="Low complexity" evidence="7">
    <location>
        <begin position="185"/>
        <end position="220"/>
    </location>
</feature>
<gene>
    <name evidence="9" type="ORF">BFS35_009915</name>
</gene>
<keyword evidence="10" id="KW-1185">Reference proteome</keyword>
<dbReference type="RefSeq" id="WP_099580985.1">
    <property type="nucleotide sequence ID" value="NZ_MJBI02000004.1"/>
</dbReference>
<keyword evidence="4" id="KW-0964">Secreted</keyword>
<dbReference type="InterPro" id="IPR005877">
    <property type="entry name" value="YSIRK_signal_dom"/>
</dbReference>
<accession>A0A2G5NN45</accession>
<feature type="compositionally biased region" description="Low complexity" evidence="7">
    <location>
        <begin position="371"/>
        <end position="385"/>
    </location>
</feature>
<evidence type="ECO:0000313" key="9">
    <source>
        <dbReference type="EMBL" id="RAI80090.1"/>
    </source>
</evidence>
<organism evidence="9 10">
    <name type="scientific">Macrococcoides goetzii</name>
    <dbReference type="NCBI Taxonomy" id="1891097"/>
    <lineage>
        <taxon>Bacteria</taxon>
        <taxon>Bacillati</taxon>
        <taxon>Bacillota</taxon>
        <taxon>Bacilli</taxon>
        <taxon>Bacillales</taxon>
        <taxon>Staphylococcaceae</taxon>
        <taxon>Macrococcoides</taxon>
    </lineage>
</organism>
<dbReference type="Proteomes" id="UP000229523">
    <property type="component" value="Unassembled WGS sequence"/>
</dbReference>
<evidence type="ECO:0000259" key="8">
    <source>
        <dbReference type="PROSITE" id="PS50847"/>
    </source>
</evidence>
<comment type="similarity">
    <text evidence="2">Belongs to the serine-aspartate repeat-containing protein (SDr) family.</text>
</comment>
<dbReference type="Pfam" id="PF00746">
    <property type="entry name" value="Gram_pos_anchor"/>
    <property type="match status" value="1"/>
</dbReference>